<keyword evidence="2" id="KW-1185">Reference proteome</keyword>
<dbReference type="RefSeq" id="WP_158205868.1">
    <property type="nucleotide sequence ID" value="NZ_WSZK01000031.1"/>
</dbReference>
<proteinExistence type="predicted"/>
<organism evidence="1 2">
    <name type="scientific">Halomarina oriensis</name>
    <dbReference type="NCBI Taxonomy" id="671145"/>
    <lineage>
        <taxon>Archaea</taxon>
        <taxon>Methanobacteriati</taxon>
        <taxon>Methanobacteriota</taxon>
        <taxon>Stenosarchaea group</taxon>
        <taxon>Halobacteria</taxon>
        <taxon>Halobacteriales</taxon>
        <taxon>Natronomonadaceae</taxon>
        <taxon>Halomarina</taxon>
    </lineage>
</organism>
<accession>A0A6B0GSB8</accession>
<reference evidence="1 2" key="1">
    <citation type="submission" date="2019-12" db="EMBL/GenBank/DDBJ databases">
        <title>Halocatena pleomorpha gen. nov. sp. nov., an extremely halophilic archaeon of family Halobacteriaceae isolated from saltpan soil.</title>
        <authorList>
            <person name="Pal Y."/>
            <person name="Verma A."/>
            <person name="Krishnamurthi S."/>
            <person name="Kumar P."/>
        </authorList>
    </citation>
    <scope>NUCLEOTIDE SEQUENCE [LARGE SCALE GENOMIC DNA]</scope>
    <source>
        <strain evidence="1 2">JCM 16495</strain>
    </source>
</reference>
<evidence type="ECO:0000313" key="2">
    <source>
        <dbReference type="Proteomes" id="UP000451471"/>
    </source>
</evidence>
<protein>
    <submittedName>
        <fullName evidence="1">Uncharacterized protein</fullName>
    </submittedName>
</protein>
<gene>
    <name evidence="1" type="ORF">GQS65_17235</name>
</gene>
<dbReference type="Proteomes" id="UP000451471">
    <property type="component" value="Unassembled WGS sequence"/>
</dbReference>
<dbReference type="OrthoDB" id="377324at2157"/>
<name>A0A6B0GSB8_9EURY</name>
<sequence>MPLSPELSTTDWLTVLEAIGGELYVTVTDRTDDFDVRWFVRHDGVEWVYGTQRTGELYRGDRNSRAFRNLEAVLDNEAENRPRPMTDYPLDIDHSRVWDSDG</sequence>
<dbReference type="EMBL" id="WSZK01000031">
    <property type="protein sequence ID" value="MWG36207.1"/>
    <property type="molecule type" value="Genomic_DNA"/>
</dbReference>
<comment type="caution">
    <text evidence="1">The sequence shown here is derived from an EMBL/GenBank/DDBJ whole genome shotgun (WGS) entry which is preliminary data.</text>
</comment>
<dbReference type="AlphaFoldDB" id="A0A6B0GSB8"/>
<evidence type="ECO:0000313" key="1">
    <source>
        <dbReference type="EMBL" id="MWG36207.1"/>
    </source>
</evidence>